<gene>
    <name evidence="1" type="ORF">SCALOS_LOCUS11407</name>
</gene>
<feature type="non-terminal residue" evidence="1">
    <location>
        <position position="1"/>
    </location>
</feature>
<name>A0ACA9PXP2_9GLOM</name>
<evidence type="ECO:0000313" key="2">
    <source>
        <dbReference type="Proteomes" id="UP000789860"/>
    </source>
</evidence>
<keyword evidence="2" id="KW-1185">Reference proteome</keyword>
<reference evidence="1" key="1">
    <citation type="submission" date="2021-06" db="EMBL/GenBank/DDBJ databases">
        <authorList>
            <person name="Kallberg Y."/>
            <person name="Tangrot J."/>
            <person name="Rosling A."/>
        </authorList>
    </citation>
    <scope>NUCLEOTIDE SEQUENCE</scope>
    <source>
        <strain evidence="1">AU212A</strain>
    </source>
</reference>
<dbReference type="Proteomes" id="UP000789860">
    <property type="component" value="Unassembled WGS sequence"/>
</dbReference>
<proteinExistence type="predicted"/>
<protein>
    <submittedName>
        <fullName evidence="1">8318_t:CDS:1</fullName>
    </submittedName>
</protein>
<sequence length="144" mass="16419">TGVATLIESNEHSFDQYIIDDSLRVRCAIKQTNDGGKVIYLKVQNSGKWEPLITYEMIDSRSSNVISFDSGDNIYLVDSRGNEFNAIYKLDTNNKEQGLQLIARPPNQKADINKILLHPTNKNPIAYSVAYLKDVWYYIDEKLS</sequence>
<dbReference type="EMBL" id="CAJVPM010049597">
    <property type="protein sequence ID" value="CAG8725407.1"/>
    <property type="molecule type" value="Genomic_DNA"/>
</dbReference>
<accession>A0ACA9PXP2</accession>
<organism evidence="1 2">
    <name type="scientific">Scutellospora calospora</name>
    <dbReference type="NCBI Taxonomy" id="85575"/>
    <lineage>
        <taxon>Eukaryota</taxon>
        <taxon>Fungi</taxon>
        <taxon>Fungi incertae sedis</taxon>
        <taxon>Mucoromycota</taxon>
        <taxon>Glomeromycotina</taxon>
        <taxon>Glomeromycetes</taxon>
        <taxon>Diversisporales</taxon>
        <taxon>Gigasporaceae</taxon>
        <taxon>Scutellospora</taxon>
    </lineage>
</organism>
<evidence type="ECO:0000313" key="1">
    <source>
        <dbReference type="EMBL" id="CAG8725407.1"/>
    </source>
</evidence>
<feature type="non-terminal residue" evidence="1">
    <location>
        <position position="144"/>
    </location>
</feature>
<comment type="caution">
    <text evidence="1">The sequence shown here is derived from an EMBL/GenBank/DDBJ whole genome shotgun (WGS) entry which is preliminary data.</text>
</comment>